<gene>
    <name evidence="1" type="ORF">VTK73DRAFT_1582</name>
</gene>
<name>A0ABR3Y311_9PEZI</name>
<dbReference type="Proteomes" id="UP001586593">
    <property type="component" value="Unassembled WGS sequence"/>
</dbReference>
<comment type="caution">
    <text evidence="1">The sequence shown here is derived from an EMBL/GenBank/DDBJ whole genome shotgun (WGS) entry which is preliminary data.</text>
</comment>
<evidence type="ECO:0000313" key="2">
    <source>
        <dbReference type="Proteomes" id="UP001586593"/>
    </source>
</evidence>
<keyword evidence="2" id="KW-1185">Reference proteome</keyword>
<reference evidence="1 2" key="1">
    <citation type="journal article" date="2024" name="Commun. Biol.">
        <title>Comparative genomic analysis of thermophilic fungi reveals convergent evolutionary adaptations and gene losses.</title>
        <authorList>
            <person name="Steindorff A.S."/>
            <person name="Aguilar-Pontes M.V."/>
            <person name="Robinson A.J."/>
            <person name="Andreopoulos B."/>
            <person name="LaButti K."/>
            <person name="Kuo A."/>
            <person name="Mondo S."/>
            <person name="Riley R."/>
            <person name="Otillar R."/>
            <person name="Haridas S."/>
            <person name="Lipzen A."/>
            <person name="Grimwood J."/>
            <person name="Schmutz J."/>
            <person name="Clum A."/>
            <person name="Reid I.D."/>
            <person name="Moisan M.C."/>
            <person name="Butler G."/>
            <person name="Nguyen T.T.M."/>
            <person name="Dewar K."/>
            <person name="Conant G."/>
            <person name="Drula E."/>
            <person name="Henrissat B."/>
            <person name="Hansel C."/>
            <person name="Singer S."/>
            <person name="Hutchinson M.I."/>
            <person name="de Vries R.P."/>
            <person name="Natvig D.O."/>
            <person name="Powell A.J."/>
            <person name="Tsang A."/>
            <person name="Grigoriev I.V."/>
        </authorList>
    </citation>
    <scope>NUCLEOTIDE SEQUENCE [LARGE SCALE GENOMIC DNA]</scope>
    <source>
        <strain evidence="1 2">ATCC 24622</strain>
    </source>
</reference>
<accession>A0ABR3Y311</accession>
<organism evidence="1 2">
    <name type="scientific">Phialemonium thermophilum</name>
    <dbReference type="NCBI Taxonomy" id="223376"/>
    <lineage>
        <taxon>Eukaryota</taxon>
        <taxon>Fungi</taxon>
        <taxon>Dikarya</taxon>
        <taxon>Ascomycota</taxon>
        <taxon>Pezizomycotina</taxon>
        <taxon>Sordariomycetes</taxon>
        <taxon>Sordariomycetidae</taxon>
        <taxon>Cephalothecales</taxon>
        <taxon>Cephalothecaceae</taxon>
        <taxon>Phialemonium</taxon>
    </lineage>
</organism>
<protein>
    <submittedName>
        <fullName evidence="1">Uncharacterized protein</fullName>
    </submittedName>
</protein>
<evidence type="ECO:0000313" key="1">
    <source>
        <dbReference type="EMBL" id="KAL1882670.1"/>
    </source>
</evidence>
<dbReference type="EMBL" id="JAZHXJ010000014">
    <property type="protein sequence ID" value="KAL1882670.1"/>
    <property type="molecule type" value="Genomic_DNA"/>
</dbReference>
<proteinExistence type="predicted"/>
<sequence>MKEQRMTFDVPTSPTYPRNQVRHWWLLSTAGAQLSKNNRCLAEAERESTDYALPLQPRPLTRDWLSKQFSRSTLFCLPTFLPALTLKDLLSHKGTRHCLHWELGFPPGRVPRRDRSGRIARDGQRLASLFDMPNLVHVRRAPLWQDGIPE</sequence>